<sequence>MDEFVKSDFGIKLIKQFNHFMFERVEDSVLEQLYQSSIQESVHKRVKEKIENVTRNSPLYRGL</sequence>
<organism evidence="1 2">
    <name type="scientific">Pleionea mediterranea</name>
    <dbReference type="NCBI Taxonomy" id="523701"/>
    <lineage>
        <taxon>Bacteria</taxon>
        <taxon>Pseudomonadati</taxon>
        <taxon>Pseudomonadota</taxon>
        <taxon>Gammaproteobacteria</taxon>
        <taxon>Oceanospirillales</taxon>
        <taxon>Pleioneaceae</taxon>
        <taxon>Pleionea</taxon>
    </lineage>
</organism>
<comment type="caution">
    <text evidence="1">The sequence shown here is derived from an EMBL/GenBank/DDBJ whole genome shotgun (WGS) entry which is preliminary data.</text>
</comment>
<evidence type="ECO:0000313" key="1">
    <source>
        <dbReference type="EMBL" id="PWK47850.1"/>
    </source>
</evidence>
<accession>A0A316FJ96</accession>
<dbReference type="EMBL" id="QGGU01000010">
    <property type="protein sequence ID" value="PWK47850.1"/>
    <property type="molecule type" value="Genomic_DNA"/>
</dbReference>
<proteinExistence type="predicted"/>
<dbReference type="AlphaFoldDB" id="A0A316FJ96"/>
<evidence type="ECO:0000313" key="2">
    <source>
        <dbReference type="Proteomes" id="UP000245790"/>
    </source>
</evidence>
<name>A0A316FJ96_9GAMM</name>
<reference evidence="1 2" key="1">
    <citation type="submission" date="2018-05" db="EMBL/GenBank/DDBJ databases">
        <title>Genomic Encyclopedia of Type Strains, Phase IV (KMG-IV): sequencing the most valuable type-strain genomes for metagenomic binning, comparative biology and taxonomic classification.</title>
        <authorList>
            <person name="Goeker M."/>
        </authorList>
    </citation>
    <scope>NUCLEOTIDE SEQUENCE [LARGE SCALE GENOMIC DNA]</scope>
    <source>
        <strain evidence="1 2">DSM 25350</strain>
    </source>
</reference>
<protein>
    <submittedName>
        <fullName evidence="1">Uncharacterized protein</fullName>
    </submittedName>
</protein>
<gene>
    <name evidence="1" type="ORF">C8D97_11064</name>
</gene>
<keyword evidence="2" id="KW-1185">Reference proteome</keyword>
<dbReference type="Proteomes" id="UP000245790">
    <property type="component" value="Unassembled WGS sequence"/>
</dbReference>